<dbReference type="EMBL" id="AP019860">
    <property type="protein sequence ID" value="BBM82006.1"/>
    <property type="molecule type" value="Genomic_DNA"/>
</dbReference>
<evidence type="ECO:0000313" key="6">
    <source>
        <dbReference type="Proteomes" id="UP000326354"/>
    </source>
</evidence>
<keyword evidence="3" id="KW-0045">Antibiotic biosynthesis</keyword>
<proteinExistence type="predicted"/>
<protein>
    <recommendedName>
        <fullName evidence="4">TauD/TfdA-like domain-containing protein</fullName>
    </recommendedName>
</protein>
<dbReference type="Proteomes" id="UP000326354">
    <property type="component" value="Chromosome"/>
</dbReference>
<reference evidence="5 6" key="1">
    <citation type="submission" date="2019-08" db="EMBL/GenBank/DDBJ databases">
        <title>Complete genome sequence of Candidatus Uab amorphum.</title>
        <authorList>
            <person name="Shiratori T."/>
            <person name="Suzuki S."/>
            <person name="Kakizawa Y."/>
            <person name="Ishida K."/>
        </authorList>
    </citation>
    <scope>NUCLEOTIDE SEQUENCE [LARGE SCALE GENOMIC DNA]</scope>
    <source>
        <strain evidence="5 6">SRT547</strain>
    </source>
</reference>
<evidence type="ECO:0000259" key="4">
    <source>
        <dbReference type="Pfam" id="PF02668"/>
    </source>
</evidence>
<dbReference type="InterPro" id="IPR042098">
    <property type="entry name" value="TauD-like_sf"/>
</dbReference>
<evidence type="ECO:0000256" key="1">
    <source>
        <dbReference type="ARBA" id="ARBA00001954"/>
    </source>
</evidence>
<evidence type="ECO:0000256" key="3">
    <source>
        <dbReference type="ARBA" id="ARBA00023194"/>
    </source>
</evidence>
<dbReference type="RefSeq" id="WP_151966266.1">
    <property type="nucleotide sequence ID" value="NZ_AP019860.1"/>
</dbReference>
<gene>
    <name evidence="5" type="ORF">UABAM_00349</name>
</gene>
<feature type="domain" description="TauD/TfdA-like" evidence="4">
    <location>
        <begin position="51"/>
        <end position="303"/>
    </location>
</feature>
<evidence type="ECO:0000313" key="5">
    <source>
        <dbReference type="EMBL" id="BBM82006.1"/>
    </source>
</evidence>
<dbReference type="PANTHER" id="PTHR10696">
    <property type="entry name" value="GAMMA-BUTYROBETAINE HYDROXYLASE-RELATED"/>
    <property type="match status" value="1"/>
</dbReference>
<dbReference type="InterPro" id="IPR003819">
    <property type="entry name" value="TauD/TfdA-like"/>
</dbReference>
<dbReference type="SUPFAM" id="SSF51197">
    <property type="entry name" value="Clavaminate synthase-like"/>
    <property type="match status" value="1"/>
</dbReference>
<comment type="cofactor">
    <cofactor evidence="1">
        <name>Fe(2+)</name>
        <dbReference type="ChEBI" id="CHEBI:29033"/>
    </cofactor>
</comment>
<dbReference type="GO" id="GO:0016706">
    <property type="term" value="F:2-oxoglutarate-dependent dioxygenase activity"/>
    <property type="evidence" value="ECO:0007669"/>
    <property type="project" value="UniProtKB-ARBA"/>
</dbReference>
<organism evidence="5 6">
    <name type="scientific">Uabimicrobium amorphum</name>
    <dbReference type="NCBI Taxonomy" id="2596890"/>
    <lineage>
        <taxon>Bacteria</taxon>
        <taxon>Pseudomonadati</taxon>
        <taxon>Planctomycetota</taxon>
        <taxon>Candidatus Uabimicrobiia</taxon>
        <taxon>Candidatus Uabimicrobiales</taxon>
        <taxon>Candidatus Uabimicrobiaceae</taxon>
        <taxon>Candidatus Uabimicrobium</taxon>
    </lineage>
</organism>
<dbReference type="OrthoDB" id="753054at2"/>
<accession>A0A5S9IIB7</accession>
<dbReference type="Gene3D" id="3.60.130.10">
    <property type="entry name" value="Clavaminate synthase-like"/>
    <property type="match status" value="1"/>
</dbReference>
<dbReference type="InterPro" id="IPR050411">
    <property type="entry name" value="AlphaKG_dependent_hydroxylases"/>
</dbReference>
<name>A0A5S9IIB7_UABAM</name>
<dbReference type="Pfam" id="PF02668">
    <property type="entry name" value="TauD"/>
    <property type="match status" value="1"/>
</dbReference>
<evidence type="ECO:0000256" key="2">
    <source>
        <dbReference type="ARBA" id="ARBA00023002"/>
    </source>
</evidence>
<keyword evidence="2" id="KW-0560">Oxidoreductase</keyword>
<sequence length="338" mass="38786">MYQKITGPCVWYAEDLQQSSTWQFTLSSEELQEIDTAIHQVDNLENWQQLTPQNFSLPQTAKKLQHIQKFIEEDAGLALLKGFPREKYNVQQITAIFWVLAQHIGHPISQSADDDKIFSVRDAGFPVGHPKSRGPNTKNKLSFHTDRCDVISFFCVEKAKEGGENLIVSSPAIHNEIQEKHPHLLPVLYNTFYNKRHNVDAGNSKPFCELPIFSQHEGHFAANIMRVLIFRAHEMEETPDLSPLQKEALELLEEMAADPKMHIRFTQEPGDILFVNNFITFHSRTEFEDHELDEKKRHLLRIWLAVPNSRPLSPLFAPNYGNTNAGAVRGGMKPHLYK</sequence>
<keyword evidence="6" id="KW-1185">Reference proteome</keyword>
<dbReference type="PANTHER" id="PTHR10696:SF56">
    <property type="entry name" value="TAUD_TFDA-LIKE DOMAIN-CONTAINING PROTEIN"/>
    <property type="match status" value="1"/>
</dbReference>
<dbReference type="GO" id="GO:0017000">
    <property type="term" value="P:antibiotic biosynthetic process"/>
    <property type="evidence" value="ECO:0007669"/>
    <property type="project" value="UniProtKB-KW"/>
</dbReference>
<dbReference type="KEGG" id="uam:UABAM_00349"/>
<dbReference type="AlphaFoldDB" id="A0A5S9IIB7"/>